<name>A0A8B7RLJ1_HIPAR</name>
<organism evidence="3 4">
    <name type="scientific">Hipposideros armiger</name>
    <name type="common">Great Himalayan leaf-nosed bat</name>
    <dbReference type="NCBI Taxonomy" id="186990"/>
    <lineage>
        <taxon>Eukaryota</taxon>
        <taxon>Metazoa</taxon>
        <taxon>Chordata</taxon>
        <taxon>Craniata</taxon>
        <taxon>Vertebrata</taxon>
        <taxon>Euteleostomi</taxon>
        <taxon>Mammalia</taxon>
        <taxon>Eutheria</taxon>
        <taxon>Laurasiatheria</taxon>
        <taxon>Chiroptera</taxon>
        <taxon>Yinpterochiroptera</taxon>
        <taxon>Rhinolophoidea</taxon>
        <taxon>Hipposideridae</taxon>
        <taxon>Hipposideros</taxon>
    </lineage>
</organism>
<dbReference type="CDD" id="cd18495">
    <property type="entry name" value="BACK_GCL"/>
    <property type="match status" value="1"/>
</dbReference>
<dbReference type="Gene3D" id="1.25.40.420">
    <property type="match status" value="1"/>
</dbReference>
<accession>A0A8B7RLJ1</accession>
<dbReference type="AlphaFoldDB" id="A0A8B7RLJ1"/>
<dbReference type="SUPFAM" id="SSF54695">
    <property type="entry name" value="POZ domain"/>
    <property type="match status" value="1"/>
</dbReference>
<dbReference type="KEGG" id="hai:109384788"/>
<dbReference type="GeneID" id="109384788"/>
<dbReference type="Gene3D" id="3.30.710.10">
    <property type="entry name" value="Potassium Channel Kv1.1, Chain A"/>
    <property type="match status" value="1"/>
</dbReference>
<dbReference type="PANTHER" id="PTHR23231">
    <property type="entry name" value="GERM CELL-LESS PROTEIN"/>
    <property type="match status" value="1"/>
</dbReference>
<reference evidence="4" key="1">
    <citation type="submission" date="2025-08" db="UniProtKB">
        <authorList>
            <consortium name="RefSeq"/>
        </authorList>
    </citation>
    <scope>IDENTIFICATION</scope>
    <source>
        <tissue evidence="4">Muscle</tissue>
    </source>
</reference>
<dbReference type="Proteomes" id="UP000694851">
    <property type="component" value="Unplaced"/>
</dbReference>
<proteinExistence type="predicted"/>
<dbReference type="InterPro" id="IPR043380">
    <property type="entry name" value="Gcl-like"/>
</dbReference>
<sequence length="375" mass="43236">MNTIEMLMPDENIDRDALHEVLGPLYQDSVFIPPSRVLSILATASMLQLDKLIQHCGEVMKETVSAQTVCSYYYSAESYGLPNVRTMCFQWLLDNLMTQPNEQLLRDVSLDLMKELIASSELLVMEMEMDVYTKLKKWMFLQLQPTWRGSCRALLPDTNLWFDRSKRESGGTAFLETQQGRAFVPVFQQLRLAYIICNLSSARTIDHDAVIPATWLNPMYKDQWLALLQAAQTRYLQIFDINVSGLHQNRMRCGAKICRDEMCSWRWTGLNFGWDLVVSYTNWCIICRRSVLNTCGSLRVSLLCQRKIAFRLSLASLDRAGNAVFRKDTEYQILALKKDQELVVVDLENQDVAFPMYVACNFLCLRRRGTAHSED</sequence>
<evidence type="ECO:0000259" key="2">
    <source>
        <dbReference type="Pfam" id="PF00651"/>
    </source>
</evidence>
<dbReference type="InterPro" id="IPR011333">
    <property type="entry name" value="SKP1/BTB/POZ_sf"/>
</dbReference>
<evidence type="ECO:0000313" key="3">
    <source>
        <dbReference type="Proteomes" id="UP000694851"/>
    </source>
</evidence>
<dbReference type="PANTHER" id="PTHR23231:SF20">
    <property type="entry name" value="SIMILAR TO GERM CELL-LESS"/>
    <property type="match status" value="1"/>
</dbReference>
<keyword evidence="1" id="KW-0217">Developmental protein</keyword>
<evidence type="ECO:0000256" key="1">
    <source>
        <dbReference type="ARBA" id="ARBA00022473"/>
    </source>
</evidence>
<protein>
    <submittedName>
        <fullName evidence="4">Germ cell-less protein-like 1</fullName>
    </submittedName>
</protein>
<dbReference type="Pfam" id="PF00651">
    <property type="entry name" value="BTB"/>
    <property type="match status" value="1"/>
</dbReference>
<dbReference type="OrthoDB" id="9703256at2759"/>
<dbReference type="GO" id="GO:0007281">
    <property type="term" value="P:germ cell development"/>
    <property type="evidence" value="ECO:0007669"/>
    <property type="project" value="InterPro"/>
</dbReference>
<feature type="domain" description="BTB" evidence="2">
    <location>
        <begin position="10"/>
        <end position="62"/>
    </location>
</feature>
<dbReference type="GO" id="GO:0005634">
    <property type="term" value="C:nucleus"/>
    <property type="evidence" value="ECO:0007669"/>
    <property type="project" value="TreeGrafter"/>
</dbReference>
<dbReference type="RefSeq" id="XP_019501954.1">
    <property type="nucleotide sequence ID" value="XM_019646409.1"/>
</dbReference>
<dbReference type="InterPro" id="IPR000210">
    <property type="entry name" value="BTB/POZ_dom"/>
</dbReference>
<evidence type="ECO:0000313" key="4">
    <source>
        <dbReference type="RefSeq" id="XP_019501954.1"/>
    </source>
</evidence>
<keyword evidence="3" id="KW-1185">Reference proteome</keyword>
<gene>
    <name evidence="4" type="primary">LOC109384788</name>
</gene>